<gene>
    <name evidence="6" type="ORF">SAMN05421688_2018</name>
</gene>
<dbReference type="GO" id="GO:0008745">
    <property type="term" value="F:N-acetylmuramoyl-L-alanine amidase activity"/>
    <property type="evidence" value="ECO:0007669"/>
    <property type="project" value="UniProtKB-EC"/>
</dbReference>
<dbReference type="SUPFAM" id="SSF55846">
    <property type="entry name" value="N-acetylmuramoyl-L-alanine amidase-like"/>
    <property type="match status" value="1"/>
</dbReference>
<keyword evidence="7" id="KW-1185">Reference proteome</keyword>
<evidence type="ECO:0000259" key="5">
    <source>
        <dbReference type="SMART" id="SM00644"/>
    </source>
</evidence>
<comment type="catalytic activity">
    <reaction evidence="1">
        <text>Hydrolyzes the link between N-acetylmuramoyl residues and L-amino acid residues in certain cell-wall glycopeptides.</text>
        <dbReference type="EC" id="3.5.1.28"/>
    </reaction>
</comment>
<name>A0A1I0XAB4_9RHOB</name>
<dbReference type="AlphaFoldDB" id="A0A1I0XAB4"/>
<keyword evidence="3" id="KW-0378">Hydrolase</keyword>
<evidence type="ECO:0000256" key="2">
    <source>
        <dbReference type="ARBA" id="ARBA00011901"/>
    </source>
</evidence>
<evidence type="ECO:0000256" key="1">
    <source>
        <dbReference type="ARBA" id="ARBA00001561"/>
    </source>
</evidence>
<dbReference type="GO" id="GO:0009253">
    <property type="term" value="P:peptidoglycan catabolic process"/>
    <property type="evidence" value="ECO:0007669"/>
    <property type="project" value="InterPro"/>
</dbReference>
<sequence>MYSIRTLSDGDFLYDGGQRIEYLPSPNASGGFARKPRFLVVHYTAGSSGRSSARWFTNPAAKASAHLTIERDGTVIQSVPLSKRAWHAGRSAWRSRDGQTVSGLNSHSIGIELANAGACVRTASGTWKNPLGVTVGADDVMEARHRNGPVWFGGSLGNVMECGWELYPQAQMRSLIDVSLLLMSHYGMEEIVGHDDISPGRKTDPGPAFDMETFRGIVSGREDDGDQFWTVREDTPGGLAIRSGPGKENPLVQDRALAPGTRVAFNEAHGRWWFVTVVNDAGEAELDGWVYSRYLNAA</sequence>
<reference evidence="6 7" key="1">
    <citation type="submission" date="2016-10" db="EMBL/GenBank/DDBJ databases">
        <authorList>
            <person name="de Groot N.N."/>
        </authorList>
    </citation>
    <scope>NUCLEOTIDE SEQUENCE [LARGE SCALE GENOMIC DNA]</scope>
    <source>
        <strain evidence="6 7">DSM 29316</strain>
    </source>
</reference>
<evidence type="ECO:0000256" key="3">
    <source>
        <dbReference type="ARBA" id="ARBA00022801"/>
    </source>
</evidence>
<proteinExistence type="predicted"/>
<dbReference type="Pfam" id="PF01510">
    <property type="entry name" value="Amidase_2"/>
    <property type="match status" value="1"/>
</dbReference>
<dbReference type="Proteomes" id="UP000198796">
    <property type="component" value="Unassembled WGS sequence"/>
</dbReference>
<organism evidence="6 7">
    <name type="scientific">Poseidonocella pacifica</name>
    <dbReference type="NCBI Taxonomy" id="871651"/>
    <lineage>
        <taxon>Bacteria</taxon>
        <taxon>Pseudomonadati</taxon>
        <taxon>Pseudomonadota</taxon>
        <taxon>Alphaproteobacteria</taxon>
        <taxon>Rhodobacterales</taxon>
        <taxon>Roseobacteraceae</taxon>
        <taxon>Poseidonocella</taxon>
    </lineage>
</organism>
<feature type="domain" description="N-acetylmuramoyl-L-alanine amidase" evidence="5">
    <location>
        <begin position="25"/>
        <end position="206"/>
    </location>
</feature>
<dbReference type="InterPro" id="IPR002502">
    <property type="entry name" value="Amidase_domain"/>
</dbReference>
<dbReference type="PANTHER" id="PTHR30417">
    <property type="entry name" value="N-ACETYLMURAMOYL-L-ALANINE AMIDASE AMID"/>
    <property type="match status" value="1"/>
</dbReference>
<dbReference type="CDD" id="cd06583">
    <property type="entry name" value="PGRP"/>
    <property type="match status" value="1"/>
</dbReference>
<evidence type="ECO:0000313" key="7">
    <source>
        <dbReference type="Proteomes" id="UP000198796"/>
    </source>
</evidence>
<dbReference type="GO" id="GO:0009254">
    <property type="term" value="P:peptidoglycan turnover"/>
    <property type="evidence" value="ECO:0007669"/>
    <property type="project" value="TreeGrafter"/>
</dbReference>
<dbReference type="STRING" id="871651.SAMN05421688_2018"/>
<dbReference type="EMBL" id="FOJU01000003">
    <property type="protein sequence ID" value="SFA97607.1"/>
    <property type="molecule type" value="Genomic_DNA"/>
</dbReference>
<dbReference type="RefSeq" id="WP_092064007.1">
    <property type="nucleotide sequence ID" value="NZ_FOJU01000003.1"/>
</dbReference>
<dbReference type="InterPro" id="IPR051206">
    <property type="entry name" value="NAMLAA_amidase_2"/>
</dbReference>
<dbReference type="GO" id="GO:0071555">
    <property type="term" value="P:cell wall organization"/>
    <property type="evidence" value="ECO:0007669"/>
    <property type="project" value="UniProtKB-KW"/>
</dbReference>
<dbReference type="OrthoDB" id="9794842at2"/>
<dbReference type="PANTHER" id="PTHR30417:SF1">
    <property type="entry name" value="N-ACETYLMURAMOYL-L-ALANINE AMIDASE AMID"/>
    <property type="match status" value="1"/>
</dbReference>
<evidence type="ECO:0000313" key="6">
    <source>
        <dbReference type="EMBL" id="SFA97607.1"/>
    </source>
</evidence>
<dbReference type="Gene3D" id="3.40.80.10">
    <property type="entry name" value="Peptidoglycan recognition protein-like"/>
    <property type="match status" value="1"/>
</dbReference>
<dbReference type="Gene3D" id="2.30.30.40">
    <property type="entry name" value="SH3 Domains"/>
    <property type="match status" value="1"/>
</dbReference>
<keyword evidence="4" id="KW-0961">Cell wall biogenesis/degradation</keyword>
<dbReference type="EC" id="3.5.1.28" evidence="2"/>
<protein>
    <recommendedName>
        <fullName evidence="2">N-acetylmuramoyl-L-alanine amidase</fullName>
        <ecNumber evidence="2">3.5.1.28</ecNumber>
    </recommendedName>
</protein>
<evidence type="ECO:0000256" key="4">
    <source>
        <dbReference type="ARBA" id="ARBA00023316"/>
    </source>
</evidence>
<dbReference type="InterPro" id="IPR036505">
    <property type="entry name" value="Amidase/PGRP_sf"/>
</dbReference>
<dbReference type="SMART" id="SM00644">
    <property type="entry name" value="Ami_2"/>
    <property type="match status" value="1"/>
</dbReference>
<accession>A0A1I0XAB4</accession>